<comment type="subcellular location">
    <subcellularLocation>
        <location evidence="2">Cell membrane</location>
        <topology evidence="2">Multi-pass membrane protein</topology>
    </subcellularLocation>
</comment>
<dbReference type="InterPro" id="IPR036890">
    <property type="entry name" value="HATPase_C_sf"/>
</dbReference>
<dbReference type="Proteomes" id="UP000215459">
    <property type="component" value="Unassembled WGS sequence"/>
</dbReference>
<dbReference type="CDD" id="cd00082">
    <property type="entry name" value="HisKA"/>
    <property type="match status" value="1"/>
</dbReference>
<keyword evidence="14" id="KW-0175">Coiled coil</keyword>
<evidence type="ECO:0000256" key="12">
    <source>
        <dbReference type="ARBA" id="ARBA00023012"/>
    </source>
</evidence>
<dbReference type="EC" id="2.7.13.3" evidence="3"/>
<reference evidence="18 19" key="1">
    <citation type="submission" date="2017-07" db="EMBL/GenBank/DDBJ databases">
        <title>The genome sequence of Paludifilum halophilum highlights mechanisms for microbial adaptation to high salt environemnts.</title>
        <authorList>
            <person name="Belbahri L."/>
        </authorList>
    </citation>
    <scope>NUCLEOTIDE SEQUENCE [LARGE SCALE GENOMIC DNA]</scope>
    <source>
        <strain evidence="18 19">DSM 102817</strain>
    </source>
</reference>
<keyword evidence="19" id="KW-1185">Reference proteome</keyword>
<dbReference type="GO" id="GO:0000155">
    <property type="term" value="F:phosphorelay sensor kinase activity"/>
    <property type="evidence" value="ECO:0007669"/>
    <property type="project" value="InterPro"/>
</dbReference>
<keyword evidence="7 15" id="KW-0812">Transmembrane</keyword>
<dbReference type="FunFam" id="1.10.287.130:FF:000001">
    <property type="entry name" value="Two-component sensor histidine kinase"/>
    <property type="match status" value="1"/>
</dbReference>
<evidence type="ECO:0000256" key="8">
    <source>
        <dbReference type="ARBA" id="ARBA00022741"/>
    </source>
</evidence>
<feature type="transmembrane region" description="Helical" evidence="15">
    <location>
        <begin position="154"/>
        <end position="175"/>
    </location>
</feature>
<dbReference type="CDD" id="cd06225">
    <property type="entry name" value="HAMP"/>
    <property type="match status" value="1"/>
</dbReference>
<keyword evidence="4" id="KW-1003">Cell membrane</keyword>
<name>A0A235B500_9BACL</name>
<dbReference type="Gene3D" id="6.10.340.10">
    <property type="match status" value="1"/>
</dbReference>
<dbReference type="SUPFAM" id="SSF55874">
    <property type="entry name" value="ATPase domain of HSP90 chaperone/DNA topoisomerase II/histidine kinase"/>
    <property type="match status" value="1"/>
</dbReference>
<dbReference type="GO" id="GO:0005886">
    <property type="term" value="C:plasma membrane"/>
    <property type="evidence" value="ECO:0007669"/>
    <property type="project" value="UniProtKB-SubCell"/>
</dbReference>
<comment type="catalytic activity">
    <reaction evidence="1">
        <text>ATP + protein L-histidine = ADP + protein N-phospho-L-histidine.</text>
        <dbReference type="EC" id="2.7.13.3"/>
    </reaction>
</comment>
<gene>
    <name evidence="18" type="ORF">CHM34_14005</name>
</gene>
<evidence type="ECO:0000256" key="13">
    <source>
        <dbReference type="ARBA" id="ARBA00023136"/>
    </source>
</evidence>
<evidence type="ECO:0000256" key="7">
    <source>
        <dbReference type="ARBA" id="ARBA00022692"/>
    </source>
</evidence>
<dbReference type="Pfam" id="PF00672">
    <property type="entry name" value="HAMP"/>
    <property type="match status" value="1"/>
</dbReference>
<keyword evidence="8" id="KW-0547">Nucleotide-binding</keyword>
<evidence type="ECO:0000256" key="3">
    <source>
        <dbReference type="ARBA" id="ARBA00012438"/>
    </source>
</evidence>
<dbReference type="InterPro" id="IPR036097">
    <property type="entry name" value="HisK_dim/P_sf"/>
</dbReference>
<comment type="caution">
    <text evidence="18">The sequence shown here is derived from an EMBL/GenBank/DDBJ whole genome shotgun (WGS) entry which is preliminary data.</text>
</comment>
<keyword evidence="6" id="KW-0808">Transferase</keyword>
<dbReference type="Gene3D" id="3.30.565.10">
    <property type="entry name" value="Histidine kinase-like ATPase, C-terminal domain"/>
    <property type="match status" value="1"/>
</dbReference>
<dbReference type="SMART" id="SM00388">
    <property type="entry name" value="HisKA"/>
    <property type="match status" value="1"/>
</dbReference>
<evidence type="ECO:0000256" key="10">
    <source>
        <dbReference type="ARBA" id="ARBA00022840"/>
    </source>
</evidence>
<accession>A0A235B500</accession>
<dbReference type="SUPFAM" id="SSF47384">
    <property type="entry name" value="Homodimeric domain of signal transducing histidine kinase"/>
    <property type="match status" value="1"/>
</dbReference>
<keyword evidence="13 15" id="KW-0472">Membrane</keyword>
<dbReference type="PANTHER" id="PTHR45436">
    <property type="entry name" value="SENSOR HISTIDINE KINASE YKOH"/>
    <property type="match status" value="1"/>
</dbReference>
<keyword evidence="9" id="KW-0418">Kinase</keyword>
<protein>
    <recommendedName>
        <fullName evidence="3">histidine kinase</fullName>
        <ecNumber evidence="3">2.7.13.3</ecNumber>
    </recommendedName>
</protein>
<feature type="coiled-coil region" evidence="14">
    <location>
        <begin position="268"/>
        <end position="295"/>
    </location>
</feature>
<keyword evidence="11 15" id="KW-1133">Transmembrane helix</keyword>
<evidence type="ECO:0000256" key="9">
    <source>
        <dbReference type="ARBA" id="ARBA00022777"/>
    </source>
</evidence>
<evidence type="ECO:0000259" key="16">
    <source>
        <dbReference type="PROSITE" id="PS50109"/>
    </source>
</evidence>
<dbReference type="PANTHER" id="PTHR45436:SF5">
    <property type="entry name" value="SENSOR HISTIDINE KINASE TRCS"/>
    <property type="match status" value="1"/>
</dbReference>
<dbReference type="GO" id="GO:0005524">
    <property type="term" value="F:ATP binding"/>
    <property type="evidence" value="ECO:0007669"/>
    <property type="project" value="UniProtKB-KW"/>
</dbReference>
<dbReference type="PRINTS" id="PR00344">
    <property type="entry name" value="BCTRLSENSOR"/>
</dbReference>
<feature type="domain" description="Histidine kinase" evidence="16">
    <location>
        <begin position="238"/>
        <end position="458"/>
    </location>
</feature>
<dbReference type="SUPFAM" id="SSF158472">
    <property type="entry name" value="HAMP domain-like"/>
    <property type="match status" value="1"/>
</dbReference>
<dbReference type="AlphaFoldDB" id="A0A235B500"/>
<evidence type="ECO:0000256" key="1">
    <source>
        <dbReference type="ARBA" id="ARBA00000085"/>
    </source>
</evidence>
<feature type="domain" description="HAMP" evidence="17">
    <location>
        <begin position="177"/>
        <end position="230"/>
    </location>
</feature>
<dbReference type="SMART" id="SM00304">
    <property type="entry name" value="HAMP"/>
    <property type="match status" value="1"/>
</dbReference>
<dbReference type="Pfam" id="PF00512">
    <property type="entry name" value="HisKA"/>
    <property type="match status" value="1"/>
</dbReference>
<sequence>MSSGGMTMPIKWRLSLLSSLFLLMILIFFHGFVYKLFEGMIIQTEQNVLEHKLSTLSDFYRVRDVNPSLRQWLQPFVDQGQAIRVTGNGSAELEINRGVSRDLYLPENSRQSVKEVKNVNGRQVSILALPLQGGGRVEMYTDFTFLNRYLDTMLSALMIGSSVLLVTVVIGGYIMSSIALNPVKRIVRTVCELDASRLDSRLHVPDTRDEIEMMSRTFNKLLDEIYGMMQKQRQFVADASHELRTPVSVIRGYTNLLSRWGKEDPQVMQEALDAIDQETERMERLTSRLLRLARLESAYFDQEGRKEGISRVNLNKTTDQRISHWKNTLKQRKIEWMPEPDSLTAEVYPSDWEDLIDILLDNAGKYSDDGDLISLKLFREGDMAVFIVRNTGAGIPADELPQVFHRFYRVKIAEHSRPGSGLGLSIAKEVVEKYGGDISIDSRWGEWTEVCVKIPLSH</sequence>
<keyword evidence="5" id="KW-0597">Phosphoprotein</keyword>
<dbReference type="InterPro" id="IPR005467">
    <property type="entry name" value="His_kinase_dom"/>
</dbReference>
<dbReference type="PROSITE" id="PS50885">
    <property type="entry name" value="HAMP"/>
    <property type="match status" value="1"/>
</dbReference>
<keyword evidence="12" id="KW-0902">Two-component regulatory system</keyword>
<dbReference type="InterPro" id="IPR004358">
    <property type="entry name" value="Sig_transdc_His_kin-like_C"/>
</dbReference>
<evidence type="ECO:0000256" key="14">
    <source>
        <dbReference type="SAM" id="Coils"/>
    </source>
</evidence>
<dbReference type="OrthoDB" id="9786919at2"/>
<dbReference type="InterPro" id="IPR003661">
    <property type="entry name" value="HisK_dim/P_dom"/>
</dbReference>
<dbReference type="EMBL" id="NOWF01000008">
    <property type="protein sequence ID" value="OYD07039.1"/>
    <property type="molecule type" value="Genomic_DNA"/>
</dbReference>
<evidence type="ECO:0000256" key="11">
    <source>
        <dbReference type="ARBA" id="ARBA00022989"/>
    </source>
</evidence>
<feature type="transmembrane region" description="Helical" evidence="15">
    <location>
        <begin position="12"/>
        <end position="34"/>
    </location>
</feature>
<dbReference type="PROSITE" id="PS50109">
    <property type="entry name" value="HIS_KIN"/>
    <property type="match status" value="1"/>
</dbReference>
<evidence type="ECO:0000256" key="6">
    <source>
        <dbReference type="ARBA" id="ARBA00022679"/>
    </source>
</evidence>
<organism evidence="18 19">
    <name type="scientific">Paludifilum halophilum</name>
    <dbReference type="NCBI Taxonomy" id="1642702"/>
    <lineage>
        <taxon>Bacteria</taxon>
        <taxon>Bacillati</taxon>
        <taxon>Bacillota</taxon>
        <taxon>Bacilli</taxon>
        <taxon>Bacillales</taxon>
        <taxon>Thermoactinomycetaceae</taxon>
        <taxon>Paludifilum</taxon>
    </lineage>
</organism>
<evidence type="ECO:0000256" key="2">
    <source>
        <dbReference type="ARBA" id="ARBA00004651"/>
    </source>
</evidence>
<evidence type="ECO:0000259" key="17">
    <source>
        <dbReference type="PROSITE" id="PS50885"/>
    </source>
</evidence>
<proteinExistence type="predicted"/>
<evidence type="ECO:0000313" key="19">
    <source>
        <dbReference type="Proteomes" id="UP000215459"/>
    </source>
</evidence>
<dbReference type="InterPro" id="IPR003594">
    <property type="entry name" value="HATPase_dom"/>
</dbReference>
<dbReference type="CDD" id="cd00075">
    <property type="entry name" value="HATPase"/>
    <property type="match status" value="1"/>
</dbReference>
<dbReference type="Pfam" id="PF02518">
    <property type="entry name" value="HATPase_c"/>
    <property type="match status" value="1"/>
</dbReference>
<evidence type="ECO:0000313" key="18">
    <source>
        <dbReference type="EMBL" id="OYD07039.1"/>
    </source>
</evidence>
<evidence type="ECO:0000256" key="5">
    <source>
        <dbReference type="ARBA" id="ARBA00022553"/>
    </source>
</evidence>
<dbReference type="InterPro" id="IPR003660">
    <property type="entry name" value="HAMP_dom"/>
</dbReference>
<dbReference type="InterPro" id="IPR050428">
    <property type="entry name" value="TCS_sensor_his_kinase"/>
</dbReference>
<dbReference type="SMART" id="SM00387">
    <property type="entry name" value="HATPase_c"/>
    <property type="match status" value="1"/>
</dbReference>
<evidence type="ECO:0000256" key="15">
    <source>
        <dbReference type="SAM" id="Phobius"/>
    </source>
</evidence>
<evidence type="ECO:0000256" key="4">
    <source>
        <dbReference type="ARBA" id="ARBA00022475"/>
    </source>
</evidence>
<dbReference type="Gene3D" id="1.10.287.130">
    <property type="match status" value="1"/>
</dbReference>
<keyword evidence="10" id="KW-0067">ATP-binding</keyword>